<proteinExistence type="inferred from homology"/>
<name>A0AAJ0FX98_9HYPO</name>
<comment type="similarity">
    <text evidence="1">Belongs to the putative lipase ROG1 family.</text>
</comment>
<comment type="caution">
    <text evidence="6">The sequence shown here is derived from an EMBL/GenBank/DDBJ whole genome shotgun (WGS) entry which is preliminary data.</text>
</comment>
<dbReference type="Pfam" id="PF05057">
    <property type="entry name" value="DUF676"/>
    <property type="match status" value="1"/>
</dbReference>
<dbReference type="Gene3D" id="3.40.50.300">
    <property type="entry name" value="P-loop containing nucleotide triphosphate hydrolases"/>
    <property type="match status" value="1"/>
</dbReference>
<dbReference type="Gene3D" id="2.130.10.10">
    <property type="entry name" value="YVTN repeat-like/Quinoprotein amine dehydrogenase"/>
    <property type="match status" value="3"/>
</dbReference>
<dbReference type="InterPro" id="IPR001680">
    <property type="entry name" value="WD40_rpt"/>
</dbReference>
<dbReference type="InterPro" id="IPR054471">
    <property type="entry name" value="GPIID_WHD"/>
</dbReference>
<dbReference type="InterPro" id="IPR007751">
    <property type="entry name" value="DUF676_lipase-like"/>
</dbReference>
<dbReference type="Pfam" id="PF22939">
    <property type="entry name" value="WHD_GPIID"/>
    <property type="match status" value="1"/>
</dbReference>
<dbReference type="SUPFAM" id="SSF53474">
    <property type="entry name" value="alpha/beta-Hydrolases"/>
    <property type="match status" value="1"/>
</dbReference>
<gene>
    <name evidence="6" type="ORF">QQS21_002468</name>
</gene>
<protein>
    <recommendedName>
        <fullName evidence="8">GPI inositol-deacylase</fullName>
    </recommendedName>
</protein>
<dbReference type="Proteomes" id="UP001251528">
    <property type="component" value="Unassembled WGS sequence"/>
</dbReference>
<dbReference type="Pfam" id="PF24883">
    <property type="entry name" value="NPHP3_N"/>
    <property type="match status" value="1"/>
</dbReference>
<dbReference type="Pfam" id="PF00400">
    <property type="entry name" value="WD40"/>
    <property type="match status" value="1"/>
</dbReference>
<feature type="domain" description="Nephrocystin 3-like N-terminal" evidence="5">
    <location>
        <begin position="346"/>
        <end position="510"/>
    </location>
</feature>
<evidence type="ECO:0000259" key="5">
    <source>
        <dbReference type="Pfam" id="PF24883"/>
    </source>
</evidence>
<dbReference type="InterPro" id="IPR036322">
    <property type="entry name" value="WD40_repeat_dom_sf"/>
</dbReference>
<dbReference type="InterPro" id="IPR015943">
    <property type="entry name" value="WD40/YVTN_repeat-like_dom_sf"/>
</dbReference>
<dbReference type="InterPro" id="IPR029058">
    <property type="entry name" value="AB_hydrolase_fold"/>
</dbReference>
<reference evidence="6" key="1">
    <citation type="submission" date="2023-06" db="EMBL/GenBank/DDBJ databases">
        <title>Conoideocrella luteorostrata (Hypocreales: Clavicipitaceae), a potential biocontrol fungus for elongate hemlock scale in United States Christmas tree production areas.</title>
        <authorList>
            <person name="Barrett H."/>
            <person name="Lovett B."/>
            <person name="Macias A.M."/>
            <person name="Stajich J.E."/>
            <person name="Kasson M.T."/>
        </authorList>
    </citation>
    <scope>NUCLEOTIDE SEQUENCE</scope>
    <source>
        <strain evidence="6">ARSEF 14590</strain>
    </source>
</reference>
<sequence length="1561" mass="174386">MAESSTVEDMNTASGSRNGALSLSLGRSLLSALRNRSPRPHRHNRTLSNNNDNLEIELKKIYDPPNPSVNLIFVHGLCGDLEKTWCTKDKEGSFWPRDWLREEETLQDVRVHTFGYTTAFKERDRTALDIDGLGRLLLTELDQSKALGDIPIVFVAHSMGGLVAKQAFLCAHSGVGTSNLYSRIRGMIFLATPHQGSDWPKFVENVLQINSLSRYIKNLSRGSESLMKINEEFERLAHHLQLWSFHELRSTPVPKGSSFKILVVDPSLARINADHRQICKFNSRSDPNYKLVQHAIVTTVKRILDHDAEENGRKKEDQMLKLESLLCLSVSPEKDLESLLLDKVEGSCDWILQHDKYSQWRKAGKSSPAEFWLTGNPGTGKSTLSAHVAKSLQDQREPVCYYFCRTGRERQGAGDLIRHLAFQMAYRYPIVREALIARKQAWETIEQENARLLWKHLFTDVILTLPLGQRQTWIIDGLDESTSVQKSMTFFSNISKGLPLYPINLYLSSRTTHDLRHSAFSDTRIQIAIDPEDTRDDIKRYITAQSQLFRRLGPADEEILRCTLESKADACFLWLKLAISNMEDLGTTTDKKESVEDIPEGLTLLYRKILNQMETKQSDREIGTTRAILTWTAHALRDLNQEELRTAIINDIGKDIDPTMGTVESLCGQLIRVQRNGVLRPAHFTVTEFLRKDGTTSHLAIGSRNAHERIATVCLEYLLGPQFIPPRARQLPVDERAVRSPIADYAATYWSKHVMMASSESDHLAERIHEFLTTNVLSWIEYIARQKKSLYEVIQTAKNLRNYLDRRVKHVSPISSHYSKIDRWITDLLRVSTKFGKNLLLYPSAIHFIAPPLCPKNSSIYTTFSLPVHNGISLKGTSLMDWDDCINYTEYQPSSRPSAVACAQNSFAIGLNSGYVKLFDSTTFQEIASMHHVEPVSAVLFDSLGSRVASASSNTVRLWTVHGELLWLNNFIGGKLFLTFSVWHGSLTAHKEGGQFFSWRTGDGTSLAVPKEISKLEKSTKTVLSSSMNDDLSIIAIAFATGPPQVWSLKTGTRLGKCKMNGASALQILLNPRADLDSLAVAYNSNILATFSTVSQKFIASVKTEAIVLACTPDGLTLATGDRSGNIKFWEFETLQLMYCIASPGDQVCWLTFSHDGLRLFDLRGNRSMVWEPSILVRKNSLDSSTISDSVHGEDVDMPIYNHKERAVVTAMLVVESIGFVIVGKQGGAVCAYDIETGVLSSTLYSHHYLTRIASISFSLGKNYLATMDGSSEVIVKQLQIPPLNSKMPLSANTPVLQLSSRHSGRHPIRQISFSPDGSHLLVCRLLLETICLSEKLDTSCTSDPDTSEISCFTWVKCNDTTPMIIAAESRGTLRLFHHDARKGLTASGLIVELLNHTGQKNELAIKRILCGPDNKCVVVELQKHGKRDPNAPAVLAYRTQDIMVACERKPATGGMTPIKPVAYLMAEKHISLLNYLQKKLVFLDSSLWIRSYDLGNIPADTDIIDLEDATRHMFVSSEIAAASNLVPGGVTRSQSAIFSQRGEIVVIQHALRSSVGDVGA</sequence>
<evidence type="ECO:0008006" key="8">
    <source>
        <dbReference type="Google" id="ProtNLM"/>
    </source>
</evidence>
<dbReference type="InterPro" id="IPR056884">
    <property type="entry name" value="NPHP3-like_N"/>
</dbReference>
<evidence type="ECO:0000256" key="1">
    <source>
        <dbReference type="ARBA" id="ARBA00007920"/>
    </source>
</evidence>
<dbReference type="PANTHER" id="PTHR10039">
    <property type="entry name" value="AMELOGENIN"/>
    <property type="match status" value="1"/>
</dbReference>
<dbReference type="SMART" id="SM00320">
    <property type="entry name" value="WD40"/>
    <property type="match status" value="4"/>
</dbReference>
<evidence type="ECO:0000313" key="7">
    <source>
        <dbReference type="Proteomes" id="UP001251528"/>
    </source>
</evidence>
<dbReference type="InterPro" id="IPR027417">
    <property type="entry name" value="P-loop_NTPase"/>
</dbReference>
<organism evidence="6 7">
    <name type="scientific">Conoideocrella luteorostrata</name>
    <dbReference type="NCBI Taxonomy" id="1105319"/>
    <lineage>
        <taxon>Eukaryota</taxon>
        <taxon>Fungi</taxon>
        <taxon>Dikarya</taxon>
        <taxon>Ascomycota</taxon>
        <taxon>Pezizomycotina</taxon>
        <taxon>Sordariomycetes</taxon>
        <taxon>Hypocreomycetidae</taxon>
        <taxon>Hypocreales</taxon>
        <taxon>Clavicipitaceae</taxon>
        <taxon>Conoideocrella</taxon>
    </lineage>
</organism>
<evidence type="ECO:0000259" key="4">
    <source>
        <dbReference type="Pfam" id="PF22939"/>
    </source>
</evidence>
<feature type="domain" description="DUF676" evidence="3">
    <location>
        <begin position="71"/>
        <end position="200"/>
    </location>
</feature>
<dbReference type="SUPFAM" id="SSF50978">
    <property type="entry name" value="WD40 repeat-like"/>
    <property type="match status" value="2"/>
</dbReference>
<evidence type="ECO:0000259" key="3">
    <source>
        <dbReference type="Pfam" id="PF05057"/>
    </source>
</evidence>
<dbReference type="Gene3D" id="3.40.50.1820">
    <property type="entry name" value="alpha/beta hydrolase"/>
    <property type="match status" value="1"/>
</dbReference>
<feature type="domain" description="GPI inositol-deacylase winged helix" evidence="4">
    <location>
        <begin position="624"/>
        <end position="701"/>
    </location>
</feature>
<dbReference type="PANTHER" id="PTHR10039:SF16">
    <property type="entry name" value="GPI INOSITOL-DEACYLASE"/>
    <property type="match status" value="1"/>
</dbReference>
<dbReference type="EMBL" id="JASWJB010000029">
    <property type="protein sequence ID" value="KAK2608988.1"/>
    <property type="molecule type" value="Genomic_DNA"/>
</dbReference>
<evidence type="ECO:0000256" key="2">
    <source>
        <dbReference type="ARBA" id="ARBA00022737"/>
    </source>
</evidence>
<keyword evidence="2" id="KW-0677">Repeat</keyword>
<evidence type="ECO:0000313" key="6">
    <source>
        <dbReference type="EMBL" id="KAK2608988.1"/>
    </source>
</evidence>
<dbReference type="SUPFAM" id="SSF52540">
    <property type="entry name" value="P-loop containing nucleoside triphosphate hydrolases"/>
    <property type="match status" value="1"/>
</dbReference>
<accession>A0AAJ0FX98</accession>
<keyword evidence="7" id="KW-1185">Reference proteome</keyword>